<evidence type="ECO:0000313" key="11">
    <source>
        <dbReference type="Proteomes" id="UP001223420"/>
    </source>
</evidence>
<evidence type="ECO:0000256" key="3">
    <source>
        <dbReference type="ARBA" id="ARBA00022741"/>
    </source>
</evidence>
<dbReference type="InterPro" id="IPR003136">
    <property type="entry name" value="Cytidylate_kin"/>
</dbReference>
<evidence type="ECO:0000259" key="9">
    <source>
        <dbReference type="Pfam" id="PF02224"/>
    </source>
</evidence>
<organism evidence="10 11">
    <name type="scientific">Methylobacterium brachiatum</name>
    <dbReference type="NCBI Taxonomy" id="269660"/>
    <lineage>
        <taxon>Bacteria</taxon>
        <taxon>Pseudomonadati</taxon>
        <taxon>Pseudomonadota</taxon>
        <taxon>Alphaproteobacteria</taxon>
        <taxon>Hyphomicrobiales</taxon>
        <taxon>Methylobacteriaceae</taxon>
        <taxon>Methylobacterium</taxon>
    </lineage>
</organism>
<dbReference type="GO" id="GO:0005524">
    <property type="term" value="F:ATP binding"/>
    <property type="evidence" value="ECO:0007669"/>
    <property type="project" value="UniProtKB-UniRule"/>
</dbReference>
<reference evidence="10" key="1">
    <citation type="submission" date="2023-07" db="EMBL/GenBank/DDBJ databases">
        <title>Genomic Encyclopedia of Type Strains, Phase IV (KMG-IV): sequencing the most valuable type-strain genomes for metagenomic binning, comparative biology and taxonomic classification.</title>
        <authorList>
            <person name="Goeker M."/>
        </authorList>
    </citation>
    <scope>NUCLEOTIDE SEQUENCE</scope>
    <source>
        <strain evidence="10">DSM 19569</strain>
    </source>
</reference>
<feature type="domain" description="Cytidylate kinase" evidence="9">
    <location>
        <begin position="8"/>
        <end position="195"/>
    </location>
</feature>
<dbReference type="GO" id="GO:0006220">
    <property type="term" value="P:pyrimidine nucleotide metabolic process"/>
    <property type="evidence" value="ECO:0007669"/>
    <property type="project" value="UniProtKB-UniRule"/>
</dbReference>
<keyword evidence="5 8" id="KW-0067">ATP-binding</keyword>
<dbReference type="AlphaFoldDB" id="A0AAJ1TIZ2"/>
<dbReference type="InterPro" id="IPR011994">
    <property type="entry name" value="Cytidylate_kinase_dom"/>
</dbReference>
<dbReference type="Proteomes" id="UP001223420">
    <property type="component" value="Unassembled WGS sequence"/>
</dbReference>
<dbReference type="GO" id="GO:0005737">
    <property type="term" value="C:cytoplasm"/>
    <property type="evidence" value="ECO:0007669"/>
    <property type="project" value="UniProtKB-SubCell"/>
</dbReference>
<keyword evidence="8" id="KW-0963">Cytoplasm</keyword>
<keyword evidence="3 8" id="KW-0547">Nucleotide-binding</keyword>
<comment type="caution">
    <text evidence="10">The sequence shown here is derived from an EMBL/GenBank/DDBJ whole genome shotgun (WGS) entry which is preliminary data.</text>
</comment>
<evidence type="ECO:0000256" key="2">
    <source>
        <dbReference type="ARBA" id="ARBA00022679"/>
    </source>
</evidence>
<evidence type="ECO:0000256" key="8">
    <source>
        <dbReference type="HAMAP-Rule" id="MF_00238"/>
    </source>
</evidence>
<feature type="binding site" evidence="8">
    <location>
        <begin position="12"/>
        <end position="20"/>
    </location>
    <ligand>
        <name>ATP</name>
        <dbReference type="ChEBI" id="CHEBI:30616"/>
    </ligand>
</feature>
<dbReference type="InterPro" id="IPR027417">
    <property type="entry name" value="P-loop_NTPase"/>
</dbReference>
<keyword evidence="2 8" id="KW-0808">Transferase</keyword>
<evidence type="ECO:0000256" key="5">
    <source>
        <dbReference type="ARBA" id="ARBA00022840"/>
    </source>
</evidence>
<dbReference type="EMBL" id="JAUSWL010000001">
    <property type="protein sequence ID" value="MDQ0541957.1"/>
    <property type="molecule type" value="Genomic_DNA"/>
</dbReference>
<keyword evidence="4 8" id="KW-0418">Kinase</keyword>
<evidence type="ECO:0000256" key="7">
    <source>
        <dbReference type="ARBA" id="ARBA00048478"/>
    </source>
</evidence>
<sequence length="215" mass="22972">MTIMPLVIAIDGPAASGKGTLAKRLADHYRLPHLDTGLLYRAVALALIDAGLSLDDPEAASRAAHALDADRLDDPRLRDRAMGEAASRISAVPEVRAALLAWQRRFAADPQGAVLDGRDIGTVVCPDADVKLFITASSEERARRRHRELSGRGEAATFAAILSDIEARDARDASRAAAPLRMADDAVRLDTTALDPDAAFDEARGIVERARCDGD</sequence>
<evidence type="ECO:0000313" key="10">
    <source>
        <dbReference type="EMBL" id="MDQ0541957.1"/>
    </source>
</evidence>
<evidence type="ECO:0000256" key="1">
    <source>
        <dbReference type="ARBA" id="ARBA00009427"/>
    </source>
</evidence>
<evidence type="ECO:0000256" key="6">
    <source>
        <dbReference type="ARBA" id="ARBA00047615"/>
    </source>
</evidence>
<dbReference type="GO" id="GO:0036431">
    <property type="term" value="F:dCMP kinase activity"/>
    <property type="evidence" value="ECO:0007669"/>
    <property type="project" value="InterPro"/>
</dbReference>
<comment type="subcellular location">
    <subcellularLocation>
        <location evidence="8">Cytoplasm</location>
    </subcellularLocation>
</comment>
<dbReference type="NCBIfam" id="TIGR00017">
    <property type="entry name" value="cmk"/>
    <property type="match status" value="1"/>
</dbReference>
<protein>
    <recommendedName>
        <fullName evidence="8">Cytidylate kinase</fullName>
        <shortName evidence="8">CK</shortName>
        <ecNumber evidence="8">2.7.4.25</ecNumber>
    </recommendedName>
    <alternativeName>
        <fullName evidence="8">Cytidine monophosphate kinase</fullName>
        <shortName evidence="8">CMP kinase</shortName>
    </alternativeName>
</protein>
<dbReference type="HAMAP" id="MF_00238">
    <property type="entry name" value="Cytidyl_kinase_type1"/>
    <property type="match status" value="1"/>
</dbReference>
<dbReference type="SUPFAM" id="SSF52540">
    <property type="entry name" value="P-loop containing nucleoside triphosphate hydrolases"/>
    <property type="match status" value="1"/>
</dbReference>
<comment type="similarity">
    <text evidence="1 8">Belongs to the cytidylate kinase family. Type 1 subfamily.</text>
</comment>
<gene>
    <name evidence="8" type="primary">cmk</name>
    <name evidence="10" type="ORF">QO001_000865</name>
</gene>
<proteinExistence type="inferred from homology"/>
<dbReference type="EC" id="2.7.4.25" evidence="8"/>
<dbReference type="Gene3D" id="3.40.50.300">
    <property type="entry name" value="P-loop containing nucleotide triphosphate hydrolases"/>
    <property type="match status" value="1"/>
</dbReference>
<dbReference type="CDD" id="cd02020">
    <property type="entry name" value="CMPK"/>
    <property type="match status" value="1"/>
</dbReference>
<evidence type="ECO:0000256" key="4">
    <source>
        <dbReference type="ARBA" id="ARBA00022777"/>
    </source>
</evidence>
<name>A0AAJ1TIZ2_9HYPH</name>
<comment type="catalytic activity">
    <reaction evidence="6 8">
        <text>dCMP + ATP = dCDP + ADP</text>
        <dbReference type="Rhea" id="RHEA:25094"/>
        <dbReference type="ChEBI" id="CHEBI:30616"/>
        <dbReference type="ChEBI" id="CHEBI:57566"/>
        <dbReference type="ChEBI" id="CHEBI:58593"/>
        <dbReference type="ChEBI" id="CHEBI:456216"/>
        <dbReference type="EC" id="2.7.4.25"/>
    </reaction>
</comment>
<comment type="catalytic activity">
    <reaction evidence="7 8">
        <text>CMP + ATP = CDP + ADP</text>
        <dbReference type="Rhea" id="RHEA:11600"/>
        <dbReference type="ChEBI" id="CHEBI:30616"/>
        <dbReference type="ChEBI" id="CHEBI:58069"/>
        <dbReference type="ChEBI" id="CHEBI:60377"/>
        <dbReference type="ChEBI" id="CHEBI:456216"/>
        <dbReference type="EC" id="2.7.4.25"/>
    </reaction>
</comment>
<dbReference type="Pfam" id="PF02224">
    <property type="entry name" value="Cytidylate_kin"/>
    <property type="match status" value="1"/>
</dbReference>
<accession>A0AAJ1TIZ2</accession>